<dbReference type="InterPro" id="IPR039015">
    <property type="entry name" value="ENDOD1"/>
</dbReference>
<evidence type="ECO:0000313" key="4">
    <source>
        <dbReference type="Ensembl" id="ENSGMOP00000012520.2"/>
    </source>
</evidence>
<protein>
    <recommendedName>
        <fullName evidence="6">Endonuclease domain-containing 1 protein-like</fullName>
    </recommendedName>
</protein>
<reference evidence="4" key="2">
    <citation type="submission" date="2025-09" db="UniProtKB">
        <authorList>
            <consortium name="Ensembl"/>
        </authorList>
    </citation>
    <scope>IDENTIFICATION</scope>
</reference>
<dbReference type="Proteomes" id="UP000694546">
    <property type="component" value="Chromosome 18"/>
</dbReference>
<dbReference type="GO" id="GO:0003676">
    <property type="term" value="F:nucleic acid binding"/>
    <property type="evidence" value="ECO:0007669"/>
    <property type="project" value="InterPro"/>
</dbReference>
<keyword evidence="5" id="KW-1185">Reference proteome</keyword>
<reference evidence="4" key="1">
    <citation type="submission" date="2025-08" db="UniProtKB">
        <authorList>
            <consortium name="Ensembl"/>
        </authorList>
    </citation>
    <scope>IDENTIFICATION</scope>
</reference>
<evidence type="ECO:0000259" key="2">
    <source>
        <dbReference type="SMART" id="SM00477"/>
    </source>
</evidence>
<dbReference type="Pfam" id="PF01223">
    <property type="entry name" value="Endonuclease_NS"/>
    <property type="match status" value="1"/>
</dbReference>
<dbReference type="PANTHER" id="PTHR21472">
    <property type="entry name" value="ENDONUCLEASE DOMAIN-CONTAINING 1 PROTEIN ENDOD1"/>
    <property type="match status" value="1"/>
</dbReference>
<sequence>MMSSHDPHGGCPLALVILLLVSMDPTATEVVRSVSDCAKFFLEGTPPEIPGVLQHGTIQDQNRYKPICQTFYNTRRFMTLYDTDKKIPVFSAYRYTGHTVDRPSAIWKGEPQLENATSTEVNMRKMKKPTHQASLIDYRSETYNKGHLFPSSHASDKVVQKSTFTMTNAVPQDKAFNVGSWGRMEENVKDRMDELCYNQNNQSEAFVVTGAIPSTNTPPLNNKVNIPTILWTAFCCYNKVSGKWLAYAHWGDNNANTPWLETKTLAELNTAHRVEPFPNDNCRGASQS</sequence>
<dbReference type="InterPro" id="IPR001604">
    <property type="entry name" value="Endo_G_ENPP1-like_dom"/>
</dbReference>
<dbReference type="SMART" id="SM00892">
    <property type="entry name" value="Endonuclease_NS"/>
    <property type="match status" value="1"/>
</dbReference>
<dbReference type="SMART" id="SM00477">
    <property type="entry name" value="NUC"/>
    <property type="match status" value="1"/>
</dbReference>
<dbReference type="InterPro" id="IPR020821">
    <property type="entry name" value="ENPP1-3/EXOG-like_nuc-like"/>
</dbReference>
<dbReference type="OMA" id="SWERMET"/>
<dbReference type="Gene3D" id="3.40.570.10">
    <property type="entry name" value="Extracellular Endonuclease, subunit A"/>
    <property type="match status" value="1"/>
</dbReference>
<feature type="domain" description="DNA/RNA non-specific endonuclease/pyrophosphatase/phosphodiesterase" evidence="3">
    <location>
        <begin position="73"/>
        <end position="277"/>
    </location>
</feature>
<dbReference type="Ensembl" id="ENSGMOT00000012850.2">
    <property type="protein sequence ID" value="ENSGMOP00000012520.2"/>
    <property type="gene ID" value="ENSGMOG00000011708.2"/>
</dbReference>
<dbReference type="InterPro" id="IPR044925">
    <property type="entry name" value="His-Me_finger_sf"/>
</dbReference>
<feature type="domain" description="ENPP1-3/EXOG-like endonuclease/phosphodiesterase" evidence="2">
    <location>
        <begin position="74"/>
        <end position="284"/>
    </location>
</feature>
<dbReference type="GO" id="GO:0046872">
    <property type="term" value="F:metal ion binding"/>
    <property type="evidence" value="ECO:0007669"/>
    <property type="project" value="InterPro"/>
</dbReference>
<evidence type="ECO:0008006" key="6">
    <source>
        <dbReference type="Google" id="ProtNLM"/>
    </source>
</evidence>
<evidence type="ECO:0000256" key="1">
    <source>
        <dbReference type="SAM" id="SignalP"/>
    </source>
</evidence>
<dbReference type="GO" id="GO:0016787">
    <property type="term" value="F:hydrolase activity"/>
    <property type="evidence" value="ECO:0007669"/>
    <property type="project" value="InterPro"/>
</dbReference>
<evidence type="ECO:0000259" key="3">
    <source>
        <dbReference type="SMART" id="SM00892"/>
    </source>
</evidence>
<dbReference type="PANTHER" id="PTHR21472:SF15">
    <property type="entry name" value="ENDONUCLEASE DOMAIN-CONTAINING 1 PROTEIN-RELATED"/>
    <property type="match status" value="1"/>
</dbReference>
<accession>A0A8C4ZEX6</accession>
<name>A0A8C4ZEX6_GADMO</name>
<evidence type="ECO:0000313" key="5">
    <source>
        <dbReference type="Proteomes" id="UP000694546"/>
    </source>
</evidence>
<organism evidence="4 5">
    <name type="scientific">Gadus morhua</name>
    <name type="common">Atlantic cod</name>
    <dbReference type="NCBI Taxonomy" id="8049"/>
    <lineage>
        <taxon>Eukaryota</taxon>
        <taxon>Metazoa</taxon>
        <taxon>Chordata</taxon>
        <taxon>Craniata</taxon>
        <taxon>Vertebrata</taxon>
        <taxon>Euteleostomi</taxon>
        <taxon>Actinopterygii</taxon>
        <taxon>Neopterygii</taxon>
        <taxon>Teleostei</taxon>
        <taxon>Neoteleostei</taxon>
        <taxon>Acanthomorphata</taxon>
        <taxon>Zeiogadaria</taxon>
        <taxon>Gadariae</taxon>
        <taxon>Gadiformes</taxon>
        <taxon>Gadoidei</taxon>
        <taxon>Gadidae</taxon>
        <taxon>Gadus</taxon>
    </lineage>
</organism>
<feature type="signal peptide" evidence="1">
    <location>
        <begin position="1"/>
        <end position="28"/>
    </location>
</feature>
<dbReference type="AlphaFoldDB" id="A0A8C4ZEX6"/>
<feature type="chain" id="PRO_5034701684" description="Endonuclease domain-containing 1 protein-like" evidence="1">
    <location>
        <begin position="29"/>
        <end position="288"/>
    </location>
</feature>
<dbReference type="InterPro" id="IPR044929">
    <property type="entry name" value="DNA/RNA_non-sp_Endonuclease_sf"/>
</dbReference>
<keyword evidence="1" id="KW-0732">Signal</keyword>
<dbReference type="GeneTree" id="ENSGT01030000234592"/>
<proteinExistence type="predicted"/>
<dbReference type="SUPFAM" id="SSF54060">
    <property type="entry name" value="His-Me finger endonucleases"/>
    <property type="match status" value="1"/>
</dbReference>